<comment type="catalytic activity">
    <reaction evidence="1">
        <text>ATP + protein L-histidine = ADP + protein N-phospho-L-histidine.</text>
        <dbReference type="EC" id="2.7.13.3"/>
    </reaction>
</comment>
<feature type="region of interest" description="Disordered" evidence="12">
    <location>
        <begin position="1"/>
        <end position="33"/>
    </location>
</feature>
<dbReference type="AlphaFoldDB" id="A0A6P2BMU5"/>
<accession>A0A6P2BMU5</accession>
<dbReference type="OrthoDB" id="3502710at2"/>
<name>A0A6P2BMU5_9ACTN</name>
<evidence type="ECO:0000256" key="11">
    <source>
        <dbReference type="ARBA" id="ARBA00023012"/>
    </source>
</evidence>
<evidence type="ECO:0000256" key="7">
    <source>
        <dbReference type="ARBA" id="ARBA00022741"/>
    </source>
</evidence>
<keyword evidence="9" id="KW-0067">ATP-binding</keyword>
<evidence type="ECO:0000256" key="4">
    <source>
        <dbReference type="ARBA" id="ARBA00022553"/>
    </source>
</evidence>
<dbReference type="Pfam" id="PF02518">
    <property type="entry name" value="HATPase_c"/>
    <property type="match status" value="1"/>
</dbReference>
<evidence type="ECO:0000256" key="3">
    <source>
        <dbReference type="ARBA" id="ARBA00012438"/>
    </source>
</evidence>
<dbReference type="GO" id="GO:0004673">
    <property type="term" value="F:protein histidine kinase activity"/>
    <property type="evidence" value="ECO:0007669"/>
    <property type="project" value="UniProtKB-EC"/>
</dbReference>
<feature type="region of interest" description="Disordered" evidence="12">
    <location>
        <begin position="725"/>
        <end position="812"/>
    </location>
</feature>
<dbReference type="Pfam" id="PF00672">
    <property type="entry name" value="HAMP"/>
    <property type="match status" value="1"/>
</dbReference>
<evidence type="ECO:0000256" key="2">
    <source>
        <dbReference type="ARBA" id="ARBA00004370"/>
    </source>
</evidence>
<dbReference type="Gene3D" id="6.10.340.10">
    <property type="match status" value="1"/>
</dbReference>
<keyword evidence="6 13" id="KW-0812">Transmembrane</keyword>
<dbReference type="InterPro" id="IPR003660">
    <property type="entry name" value="HAMP_dom"/>
</dbReference>
<evidence type="ECO:0000256" key="10">
    <source>
        <dbReference type="ARBA" id="ARBA00022989"/>
    </source>
</evidence>
<dbReference type="RefSeq" id="WP_145861948.1">
    <property type="nucleotide sequence ID" value="NZ_RPFW01000011.1"/>
</dbReference>
<dbReference type="PANTHER" id="PTHR44936">
    <property type="entry name" value="SENSOR PROTEIN CREC"/>
    <property type="match status" value="1"/>
</dbReference>
<evidence type="ECO:0000256" key="9">
    <source>
        <dbReference type="ARBA" id="ARBA00022840"/>
    </source>
</evidence>
<evidence type="ECO:0000313" key="16">
    <source>
        <dbReference type="Proteomes" id="UP000460272"/>
    </source>
</evidence>
<dbReference type="EC" id="2.7.13.3" evidence="3"/>
<feature type="compositionally biased region" description="Low complexity" evidence="12">
    <location>
        <begin position="733"/>
        <end position="745"/>
    </location>
</feature>
<dbReference type="GO" id="GO:0016020">
    <property type="term" value="C:membrane"/>
    <property type="evidence" value="ECO:0007669"/>
    <property type="project" value="UniProtKB-SubCell"/>
</dbReference>
<evidence type="ECO:0000256" key="5">
    <source>
        <dbReference type="ARBA" id="ARBA00022679"/>
    </source>
</evidence>
<comment type="subcellular location">
    <subcellularLocation>
        <location evidence="2">Membrane</location>
    </subcellularLocation>
</comment>
<feature type="compositionally biased region" description="Polar residues" evidence="12">
    <location>
        <begin position="20"/>
        <end position="29"/>
    </location>
</feature>
<evidence type="ECO:0000256" key="8">
    <source>
        <dbReference type="ARBA" id="ARBA00022777"/>
    </source>
</evidence>
<evidence type="ECO:0000259" key="14">
    <source>
        <dbReference type="PROSITE" id="PS50885"/>
    </source>
</evidence>
<dbReference type="GO" id="GO:0005524">
    <property type="term" value="F:ATP binding"/>
    <property type="evidence" value="ECO:0007669"/>
    <property type="project" value="UniProtKB-KW"/>
</dbReference>
<dbReference type="SMART" id="SM00387">
    <property type="entry name" value="HATPase_c"/>
    <property type="match status" value="1"/>
</dbReference>
<dbReference type="PROSITE" id="PS50885">
    <property type="entry name" value="HAMP"/>
    <property type="match status" value="1"/>
</dbReference>
<dbReference type="Pfam" id="PF08376">
    <property type="entry name" value="NIT"/>
    <property type="match status" value="1"/>
</dbReference>
<dbReference type="InterPro" id="IPR036890">
    <property type="entry name" value="HATPase_C_sf"/>
</dbReference>
<dbReference type="SUPFAM" id="SSF55874">
    <property type="entry name" value="ATPase domain of HSP90 chaperone/DNA topoisomerase II/histidine kinase"/>
    <property type="match status" value="1"/>
</dbReference>
<evidence type="ECO:0000256" key="13">
    <source>
        <dbReference type="SAM" id="Phobius"/>
    </source>
</evidence>
<dbReference type="Gene3D" id="3.30.565.10">
    <property type="entry name" value="Histidine kinase-like ATPase, C-terminal domain"/>
    <property type="match status" value="1"/>
</dbReference>
<sequence>MGTHGAASTRPRALPPAQRATESAANPTRASRPGLNLAEWPVARRLFAVIVAALLMGLILGGLRVADAESSATQFSRVSQLAQLSQQLTIMVDDLQNERDATLSLLISGQSKTMTPYYDATNAEANTVKALANGIGGAYPVNIRNDAAAVLADISTQRIGVLHSLVNPLAPANELAVIADYGADISDLITLSDQVAQGVADSSLASDVRALNALSLAKEQVSRQRALLNYSFSAPPAVGAVDDNTAGALPIASNGELTEEAAFQQSATAAERAFFTDALNKPDISLAQDIEMNVLGNLSDPTVHLVDDVSAVGTDVQIAQGTAPGSADNKKYHLDQGIMPPMTLPQGQAVWTAGMGDAMKALQATEGMIADNIVTRAGQLHSNAQQSALTFGIITVAVLLLVMLAAVLVARSLVRPLRRLRAGALNIASVQLPERVRLLSDNPDSAATMEVAPINVTTRDEIGQVARAFDQVHSEAVRLAGEQALLRSSFNAMFVNLSRRSQSLIERLARMIDNLEQTEDDPNRLGSLFSMDHLVTRMRRNSENLLLLAGHENPRKWSDPVPLADVARAATSEIEQYNRVALTIAPGISVVGQAVSDVVHLLAELVENATIFSPKDTQVMLTTRELTSGGVLIEIIDQGIGVSESRLADMNWRLDNPPTIDVSVSRHMGLFAVARLAERHRVRVRLRAASPQGVSALVWLPDSVIERVSTDTGQWAARAAAGLPVRTPRGQDGPAIPAAAVPAGGPSFGHGGTLPVRSAEQVRSRLTGFQRGARRAEGQGNGHNGQDTGPNGHNGQNGHSGQPPRAGEGTLS</sequence>
<dbReference type="GO" id="GO:0000160">
    <property type="term" value="P:phosphorelay signal transduction system"/>
    <property type="evidence" value="ECO:0007669"/>
    <property type="project" value="UniProtKB-KW"/>
</dbReference>
<dbReference type="PANTHER" id="PTHR44936:SF9">
    <property type="entry name" value="SENSOR PROTEIN CREC"/>
    <property type="match status" value="1"/>
</dbReference>
<comment type="caution">
    <text evidence="15">The sequence shown here is derived from an EMBL/GenBank/DDBJ whole genome shotgun (WGS) entry which is preliminary data.</text>
</comment>
<dbReference type="CDD" id="cd06225">
    <property type="entry name" value="HAMP"/>
    <property type="match status" value="1"/>
</dbReference>
<evidence type="ECO:0000256" key="12">
    <source>
        <dbReference type="SAM" id="MobiDB-lite"/>
    </source>
</evidence>
<feature type="transmembrane region" description="Helical" evidence="13">
    <location>
        <begin position="388"/>
        <end position="410"/>
    </location>
</feature>
<feature type="transmembrane region" description="Helical" evidence="13">
    <location>
        <begin position="46"/>
        <end position="66"/>
    </location>
</feature>
<keyword evidence="13" id="KW-0472">Membrane</keyword>
<keyword evidence="16" id="KW-1185">Reference proteome</keyword>
<gene>
    <name evidence="15" type="ORF">EAS64_40035</name>
</gene>
<keyword evidence="7" id="KW-0547">Nucleotide-binding</keyword>
<dbReference type="Proteomes" id="UP000460272">
    <property type="component" value="Unassembled WGS sequence"/>
</dbReference>
<dbReference type="InterPro" id="IPR050980">
    <property type="entry name" value="2C_sensor_his_kinase"/>
</dbReference>
<keyword evidence="4" id="KW-0597">Phosphoprotein</keyword>
<organism evidence="15 16">
    <name type="scientific">Trebonia kvetii</name>
    <dbReference type="NCBI Taxonomy" id="2480626"/>
    <lineage>
        <taxon>Bacteria</taxon>
        <taxon>Bacillati</taxon>
        <taxon>Actinomycetota</taxon>
        <taxon>Actinomycetes</taxon>
        <taxon>Streptosporangiales</taxon>
        <taxon>Treboniaceae</taxon>
        <taxon>Trebonia</taxon>
    </lineage>
</organism>
<keyword evidence="5" id="KW-0808">Transferase</keyword>
<evidence type="ECO:0000256" key="6">
    <source>
        <dbReference type="ARBA" id="ARBA00022692"/>
    </source>
</evidence>
<reference evidence="15 16" key="1">
    <citation type="submission" date="2018-11" db="EMBL/GenBank/DDBJ databases">
        <title>Trebonia kvetii gen.nov., sp.nov., a novel acidophilic actinobacterium, and proposal of the new actinobacterial family Treboniaceae fam. nov.</title>
        <authorList>
            <person name="Rapoport D."/>
            <person name="Sagova-Mareckova M."/>
            <person name="Sedlacek I."/>
            <person name="Provaznik J."/>
            <person name="Kralova S."/>
            <person name="Pavlinic D."/>
            <person name="Benes V."/>
            <person name="Kopecky J."/>
        </authorList>
    </citation>
    <scope>NUCLEOTIDE SEQUENCE [LARGE SCALE GENOMIC DNA]</scope>
    <source>
        <strain evidence="15 16">15Tr583</strain>
    </source>
</reference>
<evidence type="ECO:0000256" key="1">
    <source>
        <dbReference type="ARBA" id="ARBA00000085"/>
    </source>
</evidence>
<keyword evidence="11" id="KW-0902">Two-component regulatory system</keyword>
<protein>
    <recommendedName>
        <fullName evidence="3">histidine kinase</fullName>
        <ecNumber evidence="3">2.7.13.3</ecNumber>
    </recommendedName>
</protein>
<keyword evidence="10 13" id="KW-1133">Transmembrane helix</keyword>
<dbReference type="InterPro" id="IPR003594">
    <property type="entry name" value="HATPase_dom"/>
</dbReference>
<proteinExistence type="predicted"/>
<feature type="domain" description="HAMP" evidence="14">
    <location>
        <begin position="411"/>
        <end position="481"/>
    </location>
</feature>
<keyword evidence="8" id="KW-0418">Kinase</keyword>
<evidence type="ECO:0000313" key="15">
    <source>
        <dbReference type="EMBL" id="TVY99840.1"/>
    </source>
</evidence>
<feature type="compositionally biased region" description="Low complexity" evidence="12">
    <location>
        <begin position="789"/>
        <end position="803"/>
    </location>
</feature>
<dbReference type="SMART" id="SM00304">
    <property type="entry name" value="HAMP"/>
    <property type="match status" value="1"/>
</dbReference>
<dbReference type="InterPro" id="IPR013587">
    <property type="entry name" value="Nitrate/nitrite_sensing"/>
</dbReference>
<dbReference type="EMBL" id="RPFW01000011">
    <property type="protein sequence ID" value="TVY99840.1"/>
    <property type="molecule type" value="Genomic_DNA"/>
</dbReference>